<feature type="compositionally biased region" description="Polar residues" evidence="1">
    <location>
        <begin position="110"/>
        <end position="120"/>
    </location>
</feature>
<feature type="chain" id="PRO_5042101729" evidence="2">
    <location>
        <begin position="23"/>
        <end position="270"/>
    </location>
</feature>
<dbReference type="AlphaFoldDB" id="A0AAE1GQ42"/>
<evidence type="ECO:0000256" key="2">
    <source>
        <dbReference type="SAM" id="SignalP"/>
    </source>
</evidence>
<proteinExistence type="predicted"/>
<dbReference type="PROSITE" id="PS51257">
    <property type="entry name" value="PROKAR_LIPOPROTEIN"/>
    <property type="match status" value="1"/>
</dbReference>
<keyword evidence="3" id="KW-0648">Protein biosynthesis</keyword>
<evidence type="ECO:0000313" key="3">
    <source>
        <dbReference type="EMBL" id="KAK3907481.1"/>
    </source>
</evidence>
<reference evidence="3" key="2">
    <citation type="journal article" date="2023" name="BMC Genomics">
        <title>Pest status, molecular evolution, and epigenetic factors derived from the genome assembly of Frankliniella fusca, a thysanopteran phytovirus vector.</title>
        <authorList>
            <person name="Catto M.A."/>
            <person name="Labadie P.E."/>
            <person name="Jacobson A.L."/>
            <person name="Kennedy G.G."/>
            <person name="Srinivasan R."/>
            <person name="Hunt B.G."/>
        </authorList>
    </citation>
    <scope>NUCLEOTIDE SEQUENCE</scope>
    <source>
        <strain evidence="3">PL_HMW_Pooled</strain>
    </source>
</reference>
<accession>A0AAE1GQ42</accession>
<feature type="compositionally biased region" description="Low complexity" evidence="1">
    <location>
        <begin position="79"/>
        <end position="91"/>
    </location>
</feature>
<keyword evidence="3" id="KW-0396">Initiation factor</keyword>
<reference evidence="3" key="1">
    <citation type="submission" date="2021-07" db="EMBL/GenBank/DDBJ databases">
        <authorList>
            <person name="Catto M.A."/>
            <person name="Jacobson A."/>
            <person name="Kennedy G."/>
            <person name="Labadie P."/>
            <person name="Hunt B.G."/>
            <person name="Srinivasan R."/>
        </authorList>
    </citation>
    <scope>NUCLEOTIDE SEQUENCE</scope>
    <source>
        <strain evidence="3">PL_HMW_Pooled</strain>
        <tissue evidence="3">Head</tissue>
    </source>
</reference>
<feature type="region of interest" description="Disordered" evidence="1">
    <location>
        <begin position="76"/>
        <end position="270"/>
    </location>
</feature>
<feature type="compositionally biased region" description="Pro residues" evidence="1">
    <location>
        <begin position="187"/>
        <end position="208"/>
    </location>
</feature>
<gene>
    <name evidence="3" type="ORF">KUF71_002980</name>
</gene>
<dbReference type="Proteomes" id="UP001219518">
    <property type="component" value="Unassembled WGS sequence"/>
</dbReference>
<sequence length="270" mass="27981">MWATRATVHSLVWALLASCAAAFIVPEELVSFLSIVYSNIPPIRKGTDSRVGVGFRLGPHADAQIVLELGPQTNTRPLGAAGASFGSPSSSSKRHAPGGGGALPDPLQDNGVQQQQSNPAAGSWLSAWRTSVRRPAPAPATATGPPPDDDLANQSDLSSPGGPGPLPDPTKLTGAPLVSHLRQLYRAPPPPPPPPPAARQPEPRQPPQPERHHPGQRQPARQPGAVWPKVVTAKPSKYSKVPASVKTVGKQLATTTSAAAAGDLSDVSLD</sequence>
<dbReference type="GO" id="GO:0003743">
    <property type="term" value="F:translation initiation factor activity"/>
    <property type="evidence" value="ECO:0007669"/>
    <property type="project" value="UniProtKB-KW"/>
</dbReference>
<evidence type="ECO:0000256" key="1">
    <source>
        <dbReference type="SAM" id="MobiDB-lite"/>
    </source>
</evidence>
<organism evidence="3 4">
    <name type="scientific">Frankliniella fusca</name>
    <dbReference type="NCBI Taxonomy" id="407009"/>
    <lineage>
        <taxon>Eukaryota</taxon>
        <taxon>Metazoa</taxon>
        <taxon>Ecdysozoa</taxon>
        <taxon>Arthropoda</taxon>
        <taxon>Hexapoda</taxon>
        <taxon>Insecta</taxon>
        <taxon>Pterygota</taxon>
        <taxon>Neoptera</taxon>
        <taxon>Paraneoptera</taxon>
        <taxon>Thysanoptera</taxon>
        <taxon>Terebrantia</taxon>
        <taxon>Thripoidea</taxon>
        <taxon>Thripidae</taxon>
        <taxon>Frankliniella</taxon>
    </lineage>
</organism>
<name>A0AAE1GQ42_9NEOP</name>
<protein>
    <submittedName>
        <fullName evidence="3">Translation initiation factor IF-2</fullName>
    </submittedName>
</protein>
<evidence type="ECO:0000313" key="4">
    <source>
        <dbReference type="Proteomes" id="UP001219518"/>
    </source>
</evidence>
<dbReference type="EMBL" id="JAHWGI010000011">
    <property type="protein sequence ID" value="KAK3907481.1"/>
    <property type="molecule type" value="Genomic_DNA"/>
</dbReference>
<keyword evidence="4" id="KW-1185">Reference proteome</keyword>
<comment type="caution">
    <text evidence="3">The sequence shown here is derived from an EMBL/GenBank/DDBJ whole genome shotgun (WGS) entry which is preliminary data.</text>
</comment>
<feature type="signal peptide" evidence="2">
    <location>
        <begin position="1"/>
        <end position="22"/>
    </location>
</feature>
<keyword evidence="2" id="KW-0732">Signal</keyword>